<gene>
    <name evidence="2" type="ORF">C8E87_2049</name>
</gene>
<dbReference type="RefSeq" id="WP_133872879.1">
    <property type="nucleotide sequence ID" value="NZ_BOMD01000022.1"/>
</dbReference>
<evidence type="ECO:0000313" key="2">
    <source>
        <dbReference type="EMBL" id="TDO38396.1"/>
    </source>
</evidence>
<evidence type="ECO:0000313" key="3">
    <source>
        <dbReference type="Proteomes" id="UP000294901"/>
    </source>
</evidence>
<accession>A0A4R6JTP0</accession>
<dbReference type="AlphaFoldDB" id="A0A4R6JTP0"/>
<dbReference type="EMBL" id="SNWR01000001">
    <property type="protein sequence ID" value="TDO38396.1"/>
    <property type="molecule type" value="Genomic_DNA"/>
</dbReference>
<comment type="caution">
    <text evidence="2">The sequence shown here is derived from an EMBL/GenBank/DDBJ whole genome shotgun (WGS) entry which is preliminary data.</text>
</comment>
<sequence>MSGKRWFVDKHNYDGPQRETTQVGGGSKTPDKAAALKARMRRIDADRYGSHSYSIREGRK</sequence>
<proteinExistence type="predicted"/>
<keyword evidence="3" id="KW-1185">Reference proteome</keyword>
<dbReference type="Proteomes" id="UP000294901">
    <property type="component" value="Unassembled WGS sequence"/>
</dbReference>
<feature type="compositionally biased region" description="Basic and acidic residues" evidence="1">
    <location>
        <begin position="1"/>
        <end position="17"/>
    </location>
</feature>
<reference evidence="2 3" key="1">
    <citation type="submission" date="2019-03" db="EMBL/GenBank/DDBJ databases">
        <title>Sequencing the genomes of 1000 actinobacteria strains.</title>
        <authorList>
            <person name="Klenk H.-P."/>
        </authorList>
    </citation>
    <scope>NUCLEOTIDE SEQUENCE [LARGE SCALE GENOMIC DNA]</scope>
    <source>
        <strain evidence="2 3">DSM 43805</strain>
    </source>
</reference>
<protein>
    <submittedName>
        <fullName evidence="2">Uncharacterized protein</fullName>
    </submittedName>
</protein>
<feature type="region of interest" description="Disordered" evidence="1">
    <location>
        <begin position="1"/>
        <end position="32"/>
    </location>
</feature>
<name>A0A4R6JTP0_9ACTN</name>
<evidence type="ECO:0000256" key="1">
    <source>
        <dbReference type="SAM" id="MobiDB-lite"/>
    </source>
</evidence>
<organism evidence="2 3">
    <name type="scientific">Paractinoplanes brasiliensis</name>
    <dbReference type="NCBI Taxonomy" id="52695"/>
    <lineage>
        <taxon>Bacteria</taxon>
        <taxon>Bacillati</taxon>
        <taxon>Actinomycetota</taxon>
        <taxon>Actinomycetes</taxon>
        <taxon>Micromonosporales</taxon>
        <taxon>Micromonosporaceae</taxon>
        <taxon>Paractinoplanes</taxon>
    </lineage>
</organism>